<dbReference type="GO" id="GO:0016020">
    <property type="term" value="C:membrane"/>
    <property type="evidence" value="ECO:0007669"/>
    <property type="project" value="UniProtKB-SubCell"/>
</dbReference>
<evidence type="ECO:0000256" key="6">
    <source>
        <dbReference type="SAM" id="Phobius"/>
    </source>
</evidence>
<evidence type="ECO:0000256" key="2">
    <source>
        <dbReference type="ARBA" id="ARBA00009773"/>
    </source>
</evidence>
<dbReference type="PANTHER" id="PTHR21716:SF68">
    <property type="entry name" value="TRANSPORT PROTEIN YTVI-RELATED"/>
    <property type="match status" value="1"/>
</dbReference>
<comment type="caution">
    <text evidence="7">The sequence shown here is derived from an EMBL/GenBank/DDBJ whole genome shotgun (WGS) entry which is preliminary data.</text>
</comment>
<evidence type="ECO:0000256" key="3">
    <source>
        <dbReference type="ARBA" id="ARBA00022692"/>
    </source>
</evidence>
<protein>
    <submittedName>
        <fullName evidence="7">Sporulation integral membrane protein YtvI</fullName>
    </submittedName>
</protein>
<accession>A0A4R7K9P6</accession>
<dbReference type="Pfam" id="PF01594">
    <property type="entry name" value="AI-2E_transport"/>
    <property type="match status" value="1"/>
</dbReference>
<organism evidence="7 8">
    <name type="scientific">Fonticella tunisiensis</name>
    <dbReference type="NCBI Taxonomy" id="1096341"/>
    <lineage>
        <taxon>Bacteria</taxon>
        <taxon>Bacillati</taxon>
        <taxon>Bacillota</taxon>
        <taxon>Clostridia</taxon>
        <taxon>Eubacteriales</taxon>
        <taxon>Clostridiaceae</taxon>
        <taxon>Fonticella</taxon>
    </lineage>
</organism>
<proteinExistence type="inferred from homology"/>
<feature type="transmembrane region" description="Helical" evidence="6">
    <location>
        <begin position="218"/>
        <end position="236"/>
    </location>
</feature>
<dbReference type="AlphaFoldDB" id="A0A4R7K9P6"/>
<feature type="transmembrane region" description="Helical" evidence="6">
    <location>
        <begin position="12"/>
        <end position="31"/>
    </location>
</feature>
<evidence type="ECO:0000313" key="8">
    <source>
        <dbReference type="Proteomes" id="UP000295325"/>
    </source>
</evidence>
<feature type="transmembrane region" description="Helical" evidence="6">
    <location>
        <begin position="242"/>
        <end position="264"/>
    </location>
</feature>
<dbReference type="NCBIfam" id="TIGR02872">
    <property type="entry name" value="spore_ytvI"/>
    <property type="match status" value="1"/>
</dbReference>
<comment type="similarity">
    <text evidence="2">Belongs to the autoinducer-2 exporter (AI-2E) (TC 2.A.86) family.</text>
</comment>
<dbReference type="EMBL" id="SOAZ01000028">
    <property type="protein sequence ID" value="TDT50482.1"/>
    <property type="molecule type" value="Genomic_DNA"/>
</dbReference>
<keyword evidence="8" id="KW-1185">Reference proteome</keyword>
<evidence type="ECO:0000256" key="5">
    <source>
        <dbReference type="ARBA" id="ARBA00023136"/>
    </source>
</evidence>
<evidence type="ECO:0000256" key="1">
    <source>
        <dbReference type="ARBA" id="ARBA00004141"/>
    </source>
</evidence>
<sequence>MFDKVFLTKIKYIAIFVVIYTIIFFLFFSILPYIFPFVLALIIAYLTKPLTRFLIKRLRLSRSLSSLISTLLVFIILFVIISSIIFKVTVEAKQLISSAPNLDVIRKFFENNIDKLRVYYSQIDASIIQKMQEQISSLVTKTYDIIVNIITRLFSLAIGLPVLFMIIFITFIATYFFTRDISDMEDKFLSAFSSSGREKVRRIWFESSKMFGNYIRSYSLIIFLTFLETLIGFSLIGVKYSLMLSILCAMLDILPVLGIGAVYFSLAIIYIVAQNYATAVFIILLYIAVTVIRQIVEPKLVSSSLGLHPVAVLAAIYIGIKAYGFIGMIYLIFLMVFYNILKKVKIF</sequence>
<feature type="transmembrane region" description="Helical" evidence="6">
    <location>
        <begin position="276"/>
        <end position="296"/>
    </location>
</feature>
<keyword evidence="3 6" id="KW-0812">Transmembrane</keyword>
<gene>
    <name evidence="7" type="ORF">EDD71_12823</name>
</gene>
<evidence type="ECO:0000313" key="7">
    <source>
        <dbReference type="EMBL" id="TDT50482.1"/>
    </source>
</evidence>
<comment type="subcellular location">
    <subcellularLocation>
        <location evidence="1">Membrane</location>
        <topology evidence="1">Multi-pass membrane protein</topology>
    </subcellularLocation>
</comment>
<feature type="transmembrane region" description="Helical" evidence="6">
    <location>
        <begin position="316"/>
        <end position="341"/>
    </location>
</feature>
<dbReference type="GO" id="GO:0055085">
    <property type="term" value="P:transmembrane transport"/>
    <property type="evidence" value="ECO:0007669"/>
    <property type="project" value="TreeGrafter"/>
</dbReference>
<dbReference type="PANTHER" id="PTHR21716">
    <property type="entry name" value="TRANSMEMBRANE PROTEIN"/>
    <property type="match status" value="1"/>
</dbReference>
<dbReference type="RefSeq" id="WP_133629137.1">
    <property type="nucleotide sequence ID" value="NZ_SOAZ01000028.1"/>
</dbReference>
<keyword evidence="4 6" id="KW-1133">Transmembrane helix</keyword>
<dbReference type="OrthoDB" id="9774361at2"/>
<reference evidence="7 8" key="1">
    <citation type="submission" date="2019-03" db="EMBL/GenBank/DDBJ databases">
        <title>Genomic Encyclopedia of Type Strains, Phase IV (KMG-IV): sequencing the most valuable type-strain genomes for metagenomic binning, comparative biology and taxonomic classification.</title>
        <authorList>
            <person name="Goeker M."/>
        </authorList>
    </citation>
    <scope>NUCLEOTIDE SEQUENCE [LARGE SCALE GENOMIC DNA]</scope>
    <source>
        <strain evidence="7 8">DSM 24455</strain>
    </source>
</reference>
<dbReference type="Proteomes" id="UP000295325">
    <property type="component" value="Unassembled WGS sequence"/>
</dbReference>
<dbReference type="InterPro" id="IPR002549">
    <property type="entry name" value="AI-2E-like"/>
</dbReference>
<feature type="transmembrane region" description="Helical" evidence="6">
    <location>
        <begin position="67"/>
        <end position="86"/>
    </location>
</feature>
<keyword evidence="5 6" id="KW-0472">Membrane</keyword>
<dbReference type="InterPro" id="IPR014227">
    <property type="entry name" value="YtvI-like"/>
</dbReference>
<feature type="transmembrane region" description="Helical" evidence="6">
    <location>
        <begin position="153"/>
        <end position="177"/>
    </location>
</feature>
<evidence type="ECO:0000256" key="4">
    <source>
        <dbReference type="ARBA" id="ARBA00022989"/>
    </source>
</evidence>
<name>A0A4R7K9P6_9CLOT</name>